<comment type="caution">
    <text evidence="6">The sequence shown here is derived from an EMBL/GenBank/DDBJ whole genome shotgun (WGS) entry which is preliminary data.</text>
</comment>
<reference evidence="6 7" key="1">
    <citation type="journal article" date="2015" name="Int J Genomics">
        <title>Comparative Genomics Revealed Genetic Diversity and Species/Strain-Level Differences in Carbohydrate Metabolism of Three Probiotic Bifidobacterial Species.</title>
        <authorList>
            <person name="Odamaki T."/>
            <person name="Horigome A."/>
            <person name="Sugahara H."/>
            <person name="Hashikura N."/>
            <person name="Minami J."/>
            <person name="Xiao J.Z."/>
            <person name="Abe F."/>
        </authorList>
    </citation>
    <scope>NUCLEOTIDE SEQUENCE [LARGE SCALE GENOMIC DNA]</scope>
    <source>
        <strain evidence="6 7">MCC 0483</strain>
    </source>
</reference>
<keyword evidence="3" id="KW-0238">DNA-binding</keyword>
<evidence type="ECO:0000256" key="1">
    <source>
        <dbReference type="ARBA" id="ARBA00008857"/>
    </source>
</evidence>
<name>A0AB34TAN3_9BIFI</name>
<dbReference type="PROSITE" id="PS51898">
    <property type="entry name" value="TYR_RECOMBINASE"/>
    <property type="match status" value="1"/>
</dbReference>
<dbReference type="InterPro" id="IPR002104">
    <property type="entry name" value="Integrase_catalytic"/>
</dbReference>
<dbReference type="SUPFAM" id="SSF56349">
    <property type="entry name" value="DNA breaking-rejoining enzymes"/>
    <property type="match status" value="1"/>
</dbReference>
<evidence type="ECO:0000256" key="2">
    <source>
        <dbReference type="ARBA" id="ARBA00022908"/>
    </source>
</evidence>
<keyword evidence="4" id="KW-0233">DNA recombination</keyword>
<evidence type="ECO:0000256" key="3">
    <source>
        <dbReference type="ARBA" id="ARBA00023125"/>
    </source>
</evidence>
<dbReference type="PANTHER" id="PTHR30349:SF41">
    <property type="entry name" value="INTEGRASE_RECOMBINASE PROTEIN MJ0367-RELATED"/>
    <property type="match status" value="1"/>
</dbReference>
<feature type="domain" description="Tyr recombinase" evidence="5">
    <location>
        <begin position="170"/>
        <end position="362"/>
    </location>
</feature>
<dbReference type="Proteomes" id="UP000037239">
    <property type="component" value="Unassembled WGS sequence"/>
</dbReference>
<dbReference type="AlphaFoldDB" id="A0AB34TAN3"/>
<protein>
    <submittedName>
        <fullName evidence="6">Integrase</fullName>
    </submittedName>
</protein>
<dbReference type="InterPro" id="IPR013762">
    <property type="entry name" value="Integrase-like_cat_sf"/>
</dbReference>
<dbReference type="RefSeq" id="WP_052826005.1">
    <property type="nucleotide sequence ID" value="NZ_AWFK01000004.1"/>
</dbReference>
<evidence type="ECO:0000313" key="6">
    <source>
        <dbReference type="EMBL" id="KOA50914.1"/>
    </source>
</evidence>
<organism evidence="6 7">
    <name type="scientific">Bifidobacterium animalis subsp. animalis MCC 0483</name>
    <dbReference type="NCBI Taxonomy" id="1365955"/>
    <lineage>
        <taxon>Bacteria</taxon>
        <taxon>Bacillati</taxon>
        <taxon>Actinomycetota</taxon>
        <taxon>Actinomycetes</taxon>
        <taxon>Bifidobacteriales</taxon>
        <taxon>Bifidobacteriaceae</taxon>
        <taxon>Bifidobacterium</taxon>
    </lineage>
</organism>
<accession>A0AB34TAN3</accession>
<dbReference type="InterPro" id="IPR050090">
    <property type="entry name" value="Tyrosine_recombinase_XerCD"/>
</dbReference>
<dbReference type="PANTHER" id="PTHR30349">
    <property type="entry name" value="PHAGE INTEGRASE-RELATED"/>
    <property type="match status" value="1"/>
</dbReference>
<dbReference type="Gene3D" id="1.10.443.10">
    <property type="entry name" value="Intergrase catalytic core"/>
    <property type="match status" value="1"/>
</dbReference>
<dbReference type="InterPro" id="IPR004107">
    <property type="entry name" value="Integrase_SAM-like_N"/>
</dbReference>
<keyword evidence="2" id="KW-0229">DNA integration</keyword>
<dbReference type="InterPro" id="IPR011010">
    <property type="entry name" value="DNA_brk_join_enz"/>
</dbReference>
<evidence type="ECO:0000259" key="5">
    <source>
        <dbReference type="PROSITE" id="PS51898"/>
    </source>
</evidence>
<gene>
    <name evidence="6" type="ORF">BAAM0483_02350</name>
</gene>
<dbReference type="GO" id="GO:0015074">
    <property type="term" value="P:DNA integration"/>
    <property type="evidence" value="ECO:0007669"/>
    <property type="project" value="UniProtKB-KW"/>
</dbReference>
<evidence type="ECO:0000313" key="7">
    <source>
        <dbReference type="Proteomes" id="UP000037239"/>
    </source>
</evidence>
<dbReference type="Pfam" id="PF14659">
    <property type="entry name" value="Phage_int_SAM_3"/>
    <property type="match status" value="1"/>
</dbReference>
<proteinExistence type="inferred from homology"/>
<evidence type="ECO:0000256" key="4">
    <source>
        <dbReference type="ARBA" id="ARBA00023172"/>
    </source>
</evidence>
<dbReference type="CDD" id="cd01189">
    <property type="entry name" value="INT_ICEBs1_C_like"/>
    <property type="match status" value="1"/>
</dbReference>
<dbReference type="InterPro" id="IPR010998">
    <property type="entry name" value="Integrase_recombinase_N"/>
</dbReference>
<dbReference type="GO" id="GO:0003677">
    <property type="term" value="F:DNA binding"/>
    <property type="evidence" value="ECO:0007669"/>
    <property type="project" value="UniProtKB-KW"/>
</dbReference>
<dbReference type="Gene3D" id="1.10.150.130">
    <property type="match status" value="1"/>
</dbReference>
<dbReference type="EMBL" id="AWFK01000004">
    <property type="protein sequence ID" value="KOA50914.1"/>
    <property type="molecule type" value="Genomic_DNA"/>
</dbReference>
<dbReference type="GO" id="GO:0006310">
    <property type="term" value="P:DNA recombination"/>
    <property type="evidence" value="ECO:0007669"/>
    <property type="project" value="UniProtKB-KW"/>
</dbReference>
<sequence length="374" mass="42170">MAKPIKRTSKGGRPFYVARVPVQPTADHPTPYKEKSFDRRKDAQAYLDAWHAAHDRGDTVDVRAGEARIGELYETWIAGKSTRKPKYVADLESAWHTHVEPVFAQWRINQLRYSDVQKFVSELSQVRSASITNRCLDILRGICKSAIRDGRIGRNPCDGVEKPRPTKRKADRHYLSAAQLYALADSSGRWKPLVLTLGLTGIRAGEARALRVKDVDFAKHRLHISRSTTRNKGQWFTSDTKTHAIRDVPIPECVESALQPLCAGRDGDALVFTRPDGNPFDEQIVGRHVKDVDGKYWWWWALQGAGLPDMTMHDLRHTAASIAISAGANVLLVQRMLGHEDASVTLKTYADLFDSDMDIVRDRIDQIVRRDVGE</sequence>
<comment type="similarity">
    <text evidence="1">Belongs to the 'phage' integrase family.</text>
</comment>
<dbReference type="Pfam" id="PF00589">
    <property type="entry name" value="Phage_integrase"/>
    <property type="match status" value="1"/>
</dbReference>